<organism evidence="1 2">
    <name type="scientific">Portunus trituberculatus</name>
    <name type="common">Swimming crab</name>
    <name type="synonym">Neptunus trituberculatus</name>
    <dbReference type="NCBI Taxonomy" id="210409"/>
    <lineage>
        <taxon>Eukaryota</taxon>
        <taxon>Metazoa</taxon>
        <taxon>Ecdysozoa</taxon>
        <taxon>Arthropoda</taxon>
        <taxon>Crustacea</taxon>
        <taxon>Multicrustacea</taxon>
        <taxon>Malacostraca</taxon>
        <taxon>Eumalacostraca</taxon>
        <taxon>Eucarida</taxon>
        <taxon>Decapoda</taxon>
        <taxon>Pleocyemata</taxon>
        <taxon>Brachyura</taxon>
        <taxon>Eubrachyura</taxon>
        <taxon>Portunoidea</taxon>
        <taxon>Portunidae</taxon>
        <taxon>Portuninae</taxon>
        <taxon>Portunus</taxon>
    </lineage>
</organism>
<protein>
    <submittedName>
        <fullName evidence="1">Uncharacterized protein</fullName>
    </submittedName>
</protein>
<reference evidence="1 2" key="1">
    <citation type="submission" date="2019-05" db="EMBL/GenBank/DDBJ databases">
        <title>Another draft genome of Portunus trituberculatus and its Hox gene families provides insights of decapod evolution.</title>
        <authorList>
            <person name="Jeong J.-H."/>
            <person name="Song I."/>
            <person name="Kim S."/>
            <person name="Choi T."/>
            <person name="Kim D."/>
            <person name="Ryu S."/>
            <person name="Kim W."/>
        </authorList>
    </citation>
    <scope>NUCLEOTIDE SEQUENCE [LARGE SCALE GENOMIC DNA]</scope>
    <source>
        <tissue evidence="1">Muscle</tissue>
    </source>
</reference>
<dbReference type="EMBL" id="VSRR010120060">
    <property type="protein sequence ID" value="MPC99821.1"/>
    <property type="molecule type" value="Genomic_DNA"/>
</dbReference>
<evidence type="ECO:0000313" key="1">
    <source>
        <dbReference type="EMBL" id="MPC99821.1"/>
    </source>
</evidence>
<evidence type="ECO:0000313" key="2">
    <source>
        <dbReference type="Proteomes" id="UP000324222"/>
    </source>
</evidence>
<proteinExistence type="predicted"/>
<keyword evidence="2" id="KW-1185">Reference proteome</keyword>
<dbReference type="Proteomes" id="UP000324222">
    <property type="component" value="Unassembled WGS sequence"/>
</dbReference>
<comment type="caution">
    <text evidence="1">The sequence shown here is derived from an EMBL/GenBank/DDBJ whole genome shotgun (WGS) entry which is preliminary data.</text>
</comment>
<sequence>MAVEAIRSCCWMGRMPIVLGCWALSSMLERR</sequence>
<accession>A0A5B7JPD1</accession>
<name>A0A5B7JPD1_PORTR</name>
<gene>
    <name evidence="1" type="ORF">E2C01_095260</name>
</gene>
<dbReference type="AlphaFoldDB" id="A0A5B7JPD1"/>